<dbReference type="Proteomes" id="UP000095283">
    <property type="component" value="Unplaced"/>
</dbReference>
<accession>A0A1I7XLJ5</accession>
<evidence type="ECO:0000313" key="2">
    <source>
        <dbReference type="WBParaSite" id="Hba_18383"/>
    </source>
</evidence>
<proteinExistence type="predicted"/>
<sequence>MKVNRYEKARKLLSIIRQGRVSNVLFTDEKFFTSTQRAIVIISWASKYFGSQNWATAHRGKTTVELCQQQFPDF</sequence>
<reference evidence="2" key="1">
    <citation type="submission" date="2016-11" db="UniProtKB">
        <authorList>
            <consortium name="WormBaseParasite"/>
        </authorList>
    </citation>
    <scope>IDENTIFICATION</scope>
</reference>
<name>A0A1I7XLJ5_HETBA</name>
<dbReference type="AlphaFoldDB" id="A0A1I7XLJ5"/>
<organism evidence="1 2">
    <name type="scientific">Heterorhabditis bacteriophora</name>
    <name type="common">Entomopathogenic nematode worm</name>
    <dbReference type="NCBI Taxonomy" id="37862"/>
    <lineage>
        <taxon>Eukaryota</taxon>
        <taxon>Metazoa</taxon>
        <taxon>Ecdysozoa</taxon>
        <taxon>Nematoda</taxon>
        <taxon>Chromadorea</taxon>
        <taxon>Rhabditida</taxon>
        <taxon>Rhabditina</taxon>
        <taxon>Rhabditomorpha</taxon>
        <taxon>Strongyloidea</taxon>
        <taxon>Heterorhabditidae</taxon>
        <taxon>Heterorhabditis</taxon>
    </lineage>
</organism>
<evidence type="ECO:0000313" key="1">
    <source>
        <dbReference type="Proteomes" id="UP000095283"/>
    </source>
</evidence>
<dbReference type="WBParaSite" id="Hba_18383">
    <property type="protein sequence ID" value="Hba_18383"/>
    <property type="gene ID" value="Hba_18383"/>
</dbReference>
<protein>
    <submittedName>
        <fullName evidence="2">Uncharacterized protein</fullName>
    </submittedName>
</protein>
<keyword evidence="1" id="KW-1185">Reference proteome</keyword>